<dbReference type="Proteomes" id="UP001172386">
    <property type="component" value="Unassembled WGS sequence"/>
</dbReference>
<evidence type="ECO:0000313" key="2">
    <source>
        <dbReference type="Proteomes" id="UP001172386"/>
    </source>
</evidence>
<reference evidence="1" key="1">
    <citation type="submission" date="2022-10" db="EMBL/GenBank/DDBJ databases">
        <title>Culturing micro-colonial fungi from biological soil crusts in the Mojave desert and describing Neophaeococcomyces mojavensis, and introducing the new genera and species Taxawa tesnikishii.</title>
        <authorList>
            <person name="Kurbessoian T."/>
            <person name="Stajich J.E."/>
        </authorList>
    </citation>
    <scope>NUCLEOTIDE SEQUENCE</scope>
    <source>
        <strain evidence="1">JES_112</strain>
    </source>
</reference>
<comment type="caution">
    <text evidence="1">The sequence shown here is derived from an EMBL/GenBank/DDBJ whole genome shotgun (WGS) entry which is preliminary data.</text>
</comment>
<organism evidence="1 2">
    <name type="scientific">Neophaeococcomyces mojaviensis</name>
    <dbReference type="NCBI Taxonomy" id="3383035"/>
    <lineage>
        <taxon>Eukaryota</taxon>
        <taxon>Fungi</taxon>
        <taxon>Dikarya</taxon>
        <taxon>Ascomycota</taxon>
        <taxon>Pezizomycotina</taxon>
        <taxon>Eurotiomycetes</taxon>
        <taxon>Chaetothyriomycetidae</taxon>
        <taxon>Chaetothyriales</taxon>
        <taxon>Chaetothyriales incertae sedis</taxon>
        <taxon>Neophaeococcomyces</taxon>
    </lineage>
</organism>
<evidence type="ECO:0000313" key="1">
    <source>
        <dbReference type="EMBL" id="KAJ9653853.1"/>
    </source>
</evidence>
<keyword evidence="2" id="KW-1185">Reference proteome</keyword>
<dbReference type="EMBL" id="JAPDRQ010000139">
    <property type="protein sequence ID" value="KAJ9653853.1"/>
    <property type="molecule type" value="Genomic_DNA"/>
</dbReference>
<sequence>MTSTEGPARAHDRHARRRPFANWMKRLANLKNIHSENSTSRHSNSIGSLRGKKPGAVKDNSYPPAREHSDNTINGHSPSARFSSHSRNSSYSDPRVSTTLSQDLSSVNGLPPKSRAPTLATTAETTHSDAGRSGAGTSNTVARTEGDRDSTFSSPAPSVRSMTTTLTTMQSTTPVTAVPTNQNQVPANAVYSSTQPASAVPAHLAPHSHPATYHIATANNVLTDDASILTLASSSKRRRRNSLDTNASIRALAPASMFGGSRESLPLSVLSAVHPRDTNSTPTGDRDNASLRDTALVHYPRSASAMNVERASLISASGVTAPALTSERNSYISNKPTGDGASIRSGLLGHTATSERDRSLYHARNNSLGGISITRDRYKDTPPGQQQDYFKEKKEEREMVTAPTSPMPA</sequence>
<name>A0ACC3A1C9_9EURO</name>
<proteinExistence type="predicted"/>
<accession>A0ACC3A1C9</accession>
<gene>
    <name evidence="1" type="ORF">H2198_007019</name>
</gene>
<protein>
    <submittedName>
        <fullName evidence="1">Uncharacterized protein</fullName>
    </submittedName>
</protein>